<feature type="compositionally biased region" description="Acidic residues" evidence="6">
    <location>
        <begin position="273"/>
        <end position="282"/>
    </location>
</feature>
<evidence type="ECO:0000259" key="9">
    <source>
        <dbReference type="Pfam" id="PF00746"/>
    </source>
</evidence>
<feature type="coiled-coil region" evidence="5">
    <location>
        <begin position="887"/>
        <end position="935"/>
    </location>
</feature>
<feature type="compositionally biased region" description="Basic and acidic residues" evidence="6">
    <location>
        <begin position="96"/>
        <end position="161"/>
    </location>
</feature>
<keyword evidence="7" id="KW-0812">Transmembrane</keyword>
<feature type="compositionally biased region" description="Low complexity" evidence="6">
    <location>
        <begin position="1002"/>
        <end position="1014"/>
    </location>
</feature>
<evidence type="ECO:0000256" key="5">
    <source>
        <dbReference type="SAM" id="Coils"/>
    </source>
</evidence>
<feature type="compositionally biased region" description="Basic and acidic residues" evidence="6">
    <location>
        <begin position="283"/>
        <end position="299"/>
    </location>
</feature>
<name>A0A1S9ZAD9_STRMT</name>
<feature type="signal peptide" evidence="8">
    <location>
        <begin position="1"/>
        <end position="31"/>
    </location>
</feature>
<evidence type="ECO:0000256" key="2">
    <source>
        <dbReference type="ARBA" id="ARBA00022525"/>
    </source>
</evidence>
<keyword evidence="4" id="KW-0572">Peptidoglycan-anchor</keyword>
<evidence type="ECO:0000256" key="8">
    <source>
        <dbReference type="SAM" id="SignalP"/>
    </source>
</evidence>
<feature type="region of interest" description="Disordered" evidence="6">
    <location>
        <begin position="999"/>
        <end position="1099"/>
    </location>
</feature>
<evidence type="ECO:0000256" key="6">
    <source>
        <dbReference type="SAM" id="MobiDB-lite"/>
    </source>
</evidence>
<keyword evidence="1" id="KW-0134">Cell wall</keyword>
<evidence type="ECO:0000313" key="11">
    <source>
        <dbReference type="Proteomes" id="UP000190872"/>
    </source>
</evidence>
<comment type="caution">
    <text evidence="10">The sequence shown here is derived from an EMBL/GenBank/DDBJ whole genome shotgun (WGS) entry which is preliminary data.</text>
</comment>
<feature type="region of interest" description="Disordered" evidence="6">
    <location>
        <begin position="26"/>
        <end position="175"/>
    </location>
</feature>
<feature type="compositionally biased region" description="Polar residues" evidence="6">
    <location>
        <begin position="567"/>
        <end position="576"/>
    </location>
</feature>
<evidence type="ECO:0000256" key="7">
    <source>
        <dbReference type="SAM" id="Phobius"/>
    </source>
</evidence>
<organism evidence="10 11">
    <name type="scientific">Streptococcus mitis</name>
    <dbReference type="NCBI Taxonomy" id="28037"/>
    <lineage>
        <taxon>Bacteria</taxon>
        <taxon>Bacillati</taxon>
        <taxon>Bacillota</taxon>
        <taxon>Bacilli</taxon>
        <taxon>Lactobacillales</taxon>
        <taxon>Streptococcaceae</taxon>
        <taxon>Streptococcus</taxon>
        <taxon>Streptococcus mitis group</taxon>
    </lineage>
</organism>
<dbReference type="InterPro" id="IPR049964">
    <property type="entry name" value="NanA_rpt"/>
</dbReference>
<evidence type="ECO:0000256" key="3">
    <source>
        <dbReference type="ARBA" id="ARBA00022729"/>
    </source>
</evidence>
<feature type="compositionally biased region" description="Low complexity" evidence="6">
    <location>
        <begin position="78"/>
        <end position="95"/>
    </location>
</feature>
<feature type="compositionally biased region" description="Low complexity" evidence="6">
    <location>
        <begin position="1042"/>
        <end position="1074"/>
    </location>
</feature>
<dbReference type="InterPro" id="IPR019931">
    <property type="entry name" value="LPXTG_anchor"/>
</dbReference>
<feature type="compositionally biased region" description="Basic and acidic residues" evidence="6">
    <location>
        <begin position="741"/>
        <end position="753"/>
    </location>
</feature>
<feature type="region of interest" description="Disordered" evidence="6">
    <location>
        <begin position="193"/>
        <end position="299"/>
    </location>
</feature>
<dbReference type="Pfam" id="PF00746">
    <property type="entry name" value="Gram_pos_anchor"/>
    <property type="match status" value="1"/>
</dbReference>
<proteinExistence type="predicted"/>
<feature type="compositionally biased region" description="Basic and acidic residues" evidence="6">
    <location>
        <begin position="552"/>
        <end position="566"/>
    </location>
</feature>
<sequence length="1126" mass="119593">MNKKKMILTSLASVAVLGAAFVASQPSVVKADDSTTSQPTATKPAGETGAADTSKSEVTSPEIKKAEDDAKAAEAKVTEAQAKVDTTTTAANEANTKLEAEKKEAADAKTAKTEAEEAKKAADAELAAAKEKAAEADAKAKEEAKKEADAKKEEADSKEALTEALKQLPDNELLDKKAKEDLLKAVEAGDLKASDILTELADDDKKAEANKETEKKLRDKDQASTANADATPAKEAKTKDQLPADIKAGIDKAEKADAARPASEKLQDKADDLGENVDELKEDAEALKAEEDKKAEALKKQEDTLKEAKEALKSAQDNGSDADIVASLDKAVKAIEKAKEVAQDAFDKAASDTQAVADELNKLTDEYNKALDEVKAAKEKEANEPAKPVEEEPAKPAEKTEAEKAAEAKKEADAKVAELEKKVAEEAKKVEEATAKATKEAEDVKAAEEAKTTADKAKTDAEAELAKATKEAEKAKAKVEELKKEEKDNLEALKAALDQLEKEIDADAKITNKDEAKAAIGKDALLKAIEDGVITATQAAKELEDQNATAKANKDVENKLRNKDQVNDATPATTAPTIKHGDKQPAEDSGEKISDTDKKAFDEADKKEASKPIVKKLQDIADDIAEKIEKLTKVADKDKADATEKAKAVEEKTAALNKQKETLDKAKAALETAKKNNAEQAIQDGLQDAVTKLEAAVASAKTAADEAQAKFDEVNEVVKAYKDEIDKLTDDYNATLGYIENLKEVPKDEEQPKDFAGGVNDDEAPTGDAKQPDEVPTVPNAPEFNGGVNPADAPTAEEKPEFTGGVNDEEAPTTPTTPEFNGGVNDDNATTQPNNPEFNGGVNDTTPPTEPVKPEGEAPKTAKPETSNGDALVQPELPEFGANNPEIKKILDEIAKVKEQIKDSEENEGVEDYYKEGLKDRLSDLEDAFDILTKNLPAVNEVPEFNEPLTGHFDIADLGNPNAEAIEEGEVGESKPKEIKGYKFVRTVKDGNVTKHYYQKLNTPATPGTPAVTPGNPPRENSNATAVNEPALVPTTPAAPGTDASATPTTPRTDAPAMPTAETPTTPAVAPTVAGTSQDNTYQAPAAKADEKKELPNTGGKDNVAIASLGFLGLLLGALPFVKRKN</sequence>
<feature type="compositionally biased region" description="Basic and acidic residues" evidence="6">
    <location>
        <begin position="579"/>
        <end position="613"/>
    </location>
</feature>
<feature type="transmembrane region" description="Helical" evidence="7">
    <location>
        <begin position="1104"/>
        <end position="1122"/>
    </location>
</feature>
<dbReference type="NCBIfam" id="NF043031">
    <property type="entry name" value="SIALI-17"/>
    <property type="match status" value="1"/>
</dbReference>
<feature type="compositionally biased region" description="Polar residues" evidence="6">
    <location>
        <begin position="827"/>
        <end position="847"/>
    </location>
</feature>
<feature type="region of interest" description="Disordered" evidence="6">
    <location>
        <begin position="433"/>
        <end position="465"/>
    </location>
</feature>
<feature type="coiled-coil region" evidence="5">
    <location>
        <begin position="614"/>
        <end position="731"/>
    </location>
</feature>
<keyword evidence="2" id="KW-0964">Secreted</keyword>
<dbReference type="RefSeq" id="WP_049499065.1">
    <property type="nucleotide sequence ID" value="NZ_JVYJ01000007.1"/>
</dbReference>
<dbReference type="Proteomes" id="UP000190872">
    <property type="component" value="Unassembled WGS sequence"/>
</dbReference>
<dbReference type="SUPFAM" id="SSF161270">
    <property type="entry name" value="PspA lactotransferrin-binding region"/>
    <property type="match status" value="1"/>
</dbReference>
<feature type="compositionally biased region" description="Basic and acidic residues" evidence="6">
    <location>
        <begin position="852"/>
        <end position="863"/>
    </location>
</feature>
<gene>
    <name evidence="10" type="ORF">B0179_04795</name>
</gene>
<evidence type="ECO:0000256" key="1">
    <source>
        <dbReference type="ARBA" id="ARBA00022512"/>
    </source>
</evidence>
<keyword evidence="7" id="KW-1133">Transmembrane helix</keyword>
<feature type="compositionally biased region" description="Basic and acidic residues" evidence="6">
    <location>
        <begin position="232"/>
        <end position="272"/>
    </location>
</feature>
<feature type="compositionally biased region" description="Basic and acidic residues" evidence="6">
    <location>
        <begin position="62"/>
        <end position="77"/>
    </location>
</feature>
<dbReference type="EMBL" id="MUXS01000007">
    <property type="protein sequence ID" value="OOR80466.1"/>
    <property type="molecule type" value="Genomic_DNA"/>
</dbReference>
<feature type="region of interest" description="Disordered" evidence="6">
    <location>
        <begin position="741"/>
        <end position="884"/>
    </location>
</feature>
<dbReference type="NCBIfam" id="TIGR01167">
    <property type="entry name" value="LPXTG_anchor"/>
    <property type="match status" value="1"/>
</dbReference>
<feature type="compositionally biased region" description="Basic and acidic residues" evidence="6">
    <location>
        <begin position="203"/>
        <end position="222"/>
    </location>
</feature>
<evidence type="ECO:0000256" key="4">
    <source>
        <dbReference type="ARBA" id="ARBA00023088"/>
    </source>
</evidence>
<evidence type="ECO:0000313" key="10">
    <source>
        <dbReference type="EMBL" id="OOR80466.1"/>
    </source>
</evidence>
<protein>
    <submittedName>
        <fullName evidence="10">Maebl</fullName>
    </submittedName>
</protein>
<feature type="domain" description="Gram-positive cocci surface proteins LPxTG" evidence="9">
    <location>
        <begin position="1088"/>
        <end position="1126"/>
    </location>
</feature>
<keyword evidence="3 8" id="KW-0732">Signal</keyword>
<keyword evidence="5" id="KW-0175">Coiled coil</keyword>
<feature type="chain" id="PRO_5010515876" evidence="8">
    <location>
        <begin position="32"/>
        <end position="1126"/>
    </location>
</feature>
<accession>A0A1S9ZAD9</accession>
<keyword evidence="7" id="KW-0472">Membrane</keyword>
<dbReference type="AlphaFoldDB" id="A0A1S9ZAD9"/>
<feature type="region of interest" description="Disordered" evidence="6">
    <location>
        <begin position="374"/>
        <end position="415"/>
    </location>
</feature>
<reference evidence="10 11" key="1">
    <citation type="submission" date="2017-02" db="EMBL/GenBank/DDBJ databases">
        <title>Draft genome sequence of Streptococcus mitis CCUG 61082.</title>
        <authorList>
            <person name="Salva-Serra F."/>
            <person name="Engstrom-Jakobsson H."/>
            <person name="Thorell K."/>
            <person name="Jaen-Luchoro D."/>
            <person name="Gonzales-Siles L."/>
            <person name="Karlsson R."/>
            <person name="Gomila M."/>
            <person name="Yazdan S."/>
            <person name="Boulund F."/>
            <person name="Johnning A."/>
            <person name="Engstrand L."/>
            <person name="Kristiansson E."/>
            <person name="Moore E."/>
        </authorList>
    </citation>
    <scope>NUCLEOTIDE SEQUENCE [LARGE SCALE GENOMIC DNA]</scope>
    <source>
        <strain evidence="10 11">CCUG 61082</strain>
    </source>
</reference>
<feature type="region of interest" description="Disordered" evidence="6">
    <location>
        <begin position="541"/>
        <end position="613"/>
    </location>
</feature>